<accession>A0A0C3IPX6</accession>
<dbReference type="Proteomes" id="UP000054217">
    <property type="component" value="Unassembled WGS sequence"/>
</dbReference>
<protein>
    <submittedName>
        <fullName evidence="1">Uncharacterized protein</fullName>
    </submittedName>
</protein>
<proteinExistence type="predicted"/>
<name>A0A0C3IPX6_PISTI</name>
<reference evidence="1 2" key="1">
    <citation type="submission" date="2014-04" db="EMBL/GenBank/DDBJ databases">
        <authorList>
            <consortium name="DOE Joint Genome Institute"/>
            <person name="Kuo A."/>
            <person name="Kohler A."/>
            <person name="Costa M.D."/>
            <person name="Nagy L.G."/>
            <person name="Floudas D."/>
            <person name="Copeland A."/>
            <person name="Barry K.W."/>
            <person name="Cichocki N."/>
            <person name="Veneault-Fourrey C."/>
            <person name="LaButti K."/>
            <person name="Lindquist E.A."/>
            <person name="Lipzen A."/>
            <person name="Lundell T."/>
            <person name="Morin E."/>
            <person name="Murat C."/>
            <person name="Sun H."/>
            <person name="Tunlid A."/>
            <person name="Henrissat B."/>
            <person name="Grigoriev I.V."/>
            <person name="Hibbett D.S."/>
            <person name="Martin F."/>
            <person name="Nordberg H.P."/>
            <person name="Cantor M.N."/>
            <person name="Hua S.X."/>
        </authorList>
    </citation>
    <scope>NUCLEOTIDE SEQUENCE [LARGE SCALE GENOMIC DNA]</scope>
    <source>
        <strain evidence="1 2">Marx 270</strain>
    </source>
</reference>
<feature type="non-terminal residue" evidence="1">
    <location>
        <position position="93"/>
    </location>
</feature>
<organism evidence="1 2">
    <name type="scientific">Pisolithus tinctorius Marx 270</name>
    <dbReference type="NCBI Taxonomy" id="870435"/>
    <lineage>
        <taxon>Eukaryota</taxon>
        <taxon>Fungi</taxon>
        <taxon>Dikarya</taxon>
        <taxon>Basidiomycota</taxon>
        <taxon>Agaricomycotina</taxon>
        <taxon>Agaricomycetes</taxon>
        <taxon>Agaricomycetidae</taxon>
        <taxon>Boletales</taxon>
        <taxon>Sclerodermatineae</taxon>
        <taxon>Pisolithaceae</taxon>
        <taxon>Pisolithus</taxon>
    </lineage>
</organism>
<reference evidence="2" key="2">
    <citation type="submission" date="2015-01" db="EMBL/GenBank/DDBJ databases">
        <title>Evolutionary Origins and Diversification of the Mycorrhizal Mutualists.</title>
        <authorList>
            <consortium name="DOE Joint Genome Institute"/>
            <consortium name="Mycorrhizal Genomics Consortium"/>
            <person name="Kohler A."/>
            <person name="Kuo A."/>
            <person name="Nagy L.G."/>
            <person name="Floudas D."/>
            <person name="Copeland A."/>
            <person name="Barry K.W."/>
            <person name="Cichocki N."/>
            <person name="Veneault-Fourrey C."/>
            <person name="LaButti K."/>
            <person name="Lindquist E.A."/>
            <person name="Lipzen A."/>
            <person name="Lundell T."/>
            <person name="Morin E."/>
            <person name="Murat C."/>
            <person name="Riley R."/>
            <person name="Ohm R."/>
            <person name="Sun H."/>
            <person name="Tunlid A."/>
            <person name="Henrissat B."/>
            <person name="Grigoriev I.V."/>
            <person name="Hibbett D.S."/>
            <person name="Martin F."/>
        </authorList>
    </citation>
    <scope>NUCLEOTIDE SEQUENCE [LARGE SCALE GENOMIC DNA]</scope>
    <source>
        <strain evidence="2">Marx 270</strain>
    </source>
</reference>
<sequence>MPHKSSTRVVGSIREVKRAELGKELVWYNQPRLDQDANTLRRHLRVFKTSGSLDSILSCNDSECRTFCDDRRIRPYSEATHEAYMKVVQERIL</sequence>
<dbReference type="EMBL" id="KN832009">
    <property type="protein sequence ID" value="KIN99002.1"/>
    <property type="molecule type" value="Genomic_DNA"/>
</dbReference>
<dbReference type="OrthoDB" id="2704638at2759"/>
<dbReference type="InParanoid" id="A0A0C3IPX6"/>
<keyword evidence="2" id="KW-1185">Reference proteome</keyword>
<dbReference type="AlphaFoldDB" id="A0A0C3IPX6"/>
<evidence type="ECO:0000313" key="2">
    <source>
        <dbReference type="Proteomes" id="UP000054217"/>
    </source>
</evidence>
<dbReference type="HOGENOM" id="CLU_2405434_0_0_1"/>
<evidence type="ECO:0000313" key="1">
    <source>
        <dbReference type="EMBL" id="KIN99002.1"/>
    </source>
</evidence>
<gene>
    <name evidence="1" type="ORF">M404DRAFT_1004993</name>
</gene>